<evidence type="ECO:0000313" key="7">
    <source>
        <dbReference type="Proteomes" id="UP001596303"/>
    </source>
</evidence>
<keyword evidence="7" id="KW-1185">Reference proteome</keyword>
<reference evidence="7" key="1">
    <citation type="journal article" date="2019" name="Int. J. Syst. Evol. Microbiol.">
        <title>The Global Catalogue of Microorganisms (GCM) 10K type strain sequencing project: providing services to taxonomists for standard genome sequencing and annotation.</title>
        <authorList>
            <consortium name="The Broad Institute Genomics Platform"/>
            <consortium name="The Broad Institute Genome Sequencing Center for Infectious Disease"/>
            <person name="Wu L."/>
            <person name="Ma J."/>
        </authorList>
    </citation>
    <scope>NUCLEOTIDE SEQUENCE [LARGE SCALE GENOMIC DNA]</scope>
    <source>
        <strain evidence="7">CGMCC-1.15741</strain>
    </source>
</reference>
<evidence type="ECO:0000256" key="2">
    <source>
        <dbReference type="ARBA" id="ARBA00022729"/>
    </source>
</evidence>
<evidence type="ECO:0000259" key="5">
    <source>
        <dbReference type="Pfam" id="PF13458"/>
    </source>
</evidence>
<dbReference type="PANTHER" id="PTHR30483">
    <property type="entry name" value="LEUCINE-SPECIFIC-BINDING PROTEIN"/>
    <property type="match status" value="1"/>
</dbReference>
<comment type="caution">
    <text evidence="6">The sequence shown here is derived from an EMBL/GenBank/DDBJ whole genome shotgun (WGS) entry which is preliminary data.</text>
</comment>
<dbReference type="CDD" id="cd06339">
    <property type="entry name" value="PBP1_YraM_LppC_lipoprotein-like"/>
    <property type="match status" value="1"/>
</dbReference>
<gene>
    <name evidence="6" type="ORF">ACFQDM_07875</name>
</gene>
<dbReference type="InterPro" id="IPR028081">
    <property type="entry name" value="Leu-bd"/>
</dbReference>
<feature type="region of interest" description="Disordered" evidence="4">
    <location>
        <begin position="14"/>
        <end position="58"/>
    </location>
</feature>
<comment type="similarity">
    <text evidence="1">Belongs to the leucine-binding protein family.</text>
</comment>
<dbReference type="SUPFAM" id="SSF53822">
    <property type="entry name" value="Periplasmic binding protein-like I"/>
    <property type="match status" value="1"/>
</dbReference>
<dbReference type="Proteomes" id="UP001596303">
    <property type="component" value="Unassembled WGS sequence"/>
</dbReference>
<evidence type="ECO:0000256" key="1">
    <source>
        <dbReference type="ARBA" id="ARBA00010062"/>
    </source>
</evidence>
<proteinExistence type="inferred from homology"/>
<evidence type="ECO:0000256" key="4">
    <source>
        <dbReference type="SAM" id="MobiDB-lite"/>
    </source>
</evidence>
<keyword evidence="3" id="KW-0813">Transport</keyword>
<dbReference type="InterPro" id="IPR028082">
    <property type="entry name" value="Peripla_BP_I"/>
</dbReference>
<organism evidence="6 7">
    <name type="scientific">Ponticaulis profundi</name>
    <dbReference type="NCBI Taxonomy" id="2665222"/>
    <lineage>
        <taxon>Bacteria</taxon>
        <taxon>Pseudomonadati</taxon>
        <taxon>Pseudomonadota</taxon>
        <taxon>Alphaproteobacteria</taxon>
        <taxon>Hyphomonadales</taxon>
        <taxon>Hyphomonadaceae</taxon>
        <taxon>Ponticaulis</taxon>
    </lineage>
</organism>
<dbReference type="Pfam" id="PF13458">
    <property type="entry name" value="Peripla_BP_6"/>
    <property type="match status" value="1"/>
</dbReference>
<dbReference type="InterPro" id="IPR051010">
    <property type="entry name" value="BCAA_transport"/>
</dbReference>
<name>A0ABW1S9R3_9PROT</name>
<protein>
    <submittedName>
        <fullName evidence="6">Penicillin-binding protein activator</fullName>
    </submittedName>
</protein>
<keyword evidence="2" id="KW-0732">Signal</keyword>
<dbReference type="PANTHER" id="PTHR30483:SF6">
    <property type="entry name" value="PERIPLASMIC BINDING PROTEIN OF ABC TRANSPORTER FOR NATURAL AMINO ACIDS"/>
    <property type="match status" value="1"/>
</dbReference>
<dbReference type="EMBL" id="JBHSSW010000009">
    <property type="protein sequence ID" value="MFC6197991.1"/>
    <property type="molecule type" value="Genomic_DNA"/>
</dbReference>
<dbReference type="Gene3D" id="3.40.50.2300">
    <property type="match status" value="2"/>
</dbReference>
<evidence type="ECO:0000313" key="6">
    <source>
        <dbReference type="EMBL" id="MFC6197991.1"/>
    </source>
</evidence>
<keyword evidence="3" id="KW-0029">Amino-acid transport</keyword>
<sequence length="424" mass="45769">MLFAGVLITACATAPTRPPAPISSGQPRPDVTPTPEPTPEIEPTPHTPTIPVPGETQRPMVDRSKYVTPPHMVGRDVRRIAVLLPFSHSSSSVREQASGLLAAIEMAMFDQGNDDILLLPKDTAGDARKAAQVTKEVIDEGADVIIGPLFAESVRASASIAREDKIPLLAFSNDRSAAGGGAFLMSFPPEEEVSRVVDWAVLNGVNRFAFIGPDNTYSRRVETALRFEAARRGGAVIGAEFYDPSDNAPVDDARAISDRIKLVLNQGVSKVAVMIPDRGVRLRGVAPLLPYYGVSLRRLQYIGTSLWEDPDIWREPVLENAAYATQSPEDTRLFQRGFSNVYGRQPTSLSSLGYDAAALAIAFLDDGVVTEAEITDYDGFRGVNGLFRFRSDGTIERGLAVMSVQASGPTLLDEAATDFRPSVN</sequence>
<evidence type="ECO:0000256" key="3">
    <source>
        <dbReference type="ARBA" id="ARBA00022970"/>
    </source>
</evidence>
<feature type="domain" description="Leucine-binding protein" evidence="5">
    <location>
        <begin position="79"/>
        <end position="250"/>
    </location>
</feature>
<dbReference type="RefSeq" id="WP_377377708.1">
    <property type="nucleotide sequence ID" value="NZ_JBHSSW010000009.1"/>
</dbReference>
<accession>A0ABW1S9R3</accession>
<feature type="compositionally biased region" description="Pro residues" evidence="4">
    <location>
        <begin position="30"/>
        <end position="51"/>
    </location>
</feature>